<organism evidence="2 3">
    <name type="scientific">Mycena indigotica</name>
    <dbReference type="NCBI Taxonomy" id="2126181"/>
    <lineage>
        <taxon>Eukaryota</taxon>
        <taxon>Fungi</taxon>
        <taxon>Dikarya</taxon>
        <taxon>Basidiomycota</taxon>
        <taxon>Agaricomycotina</taxon>
        <taxon>Agaricomycetes</taxon>
        <taxon>Agaricomycetidae</taxon>
        <taxon>Agaricales</taxon>
        <taxon>Marasmiineae</taxon>
        <taxon>Mycenaceae</taxon>
        <taxon>Mycena</taxon>
    </lineage>
</organism>
<name>A0A8H6W8W1_9AGAR</name>
<dbReference type="SUPFAM" id="SSF50129">
    <property type="entry name" value="GroES-like"/>
    <property type="match status" value="1"/>
</dbReference>
<feature type="domain" description="Enoyl reductase (ER)" evidence="1">
    <location>
        <begin position="18"/>
        <end position="375"/>
    </location>
</feature>
<dbReference type="SMART" id="SM00829">
    <property type="entry name" value="PKS_ER"/>
    <property type="match status" value="1"/>
</dbReference>
<dbReference type="Gene3D" id="3.90.180.10">
    <property type="entry name" value="Medium-chain alcohol dehydrogenases, catalytic domain"/>
    <property type="match status" value="1"/>
</dbReference>
<sequence length="380" mass="39969">MSSMNPQTHIAISAVSKGIVEAIEVATPTPGPGEILLKVAFAAMNPFDAYMVDLGFAVVEYPVILGFSVAGLVVGVGSGVSSLNVGDRATAFSPHIFEQGRKGALQGTTQEYLVLPDHLCGKIPDNLDLADAATIPDNFVTAFYTLFDQLGLPIPQSFPAPSPPPESAVPILVYGAGSTAGQYAVQLLHSAGYTNVAATASSRHHEFLRALGAAHTIDYASESFTAEAAAVTGRADGKFIYVLDSISADGTIAKIAPLIHPSDGKVAILLPIKTGDKVGGSTGGMRAQIPDNDNPFAEGVKIAYAKTFTYREARLLQNEYLKNNLMLKILPSLLSSGIITPTRVHLLDQGTLLDRVNAGLDLMRNNNVNGEKLVVKVASD</sequence>
<dbReference type="Gene3D" id="3.40.50.720">
    <property type="entry name" value="NAD(P)-binding Rossmann-like Domain"/>
    <property type="match status" value="1"/>
</dbReference>
<accession>A0A8H6W8W1</accession>
<dbReference type="PANTHER" id="PTHR45348:SF3">
    <property type="entry name" value="ENOYL REDUCTASE (ER) DOMAIN-CONTAINING PROTEIN"/>
    <property type="match status" value="1"/>
</dbReference>
<gene>
    <name evidence="2" type="ORF">MIND_00376400</name>
</gene>
<dbReference type="InterPro" id="IPR036291">
    <property type="entry name" value="NAD(P)-bd_dom_sf"/>
</dbReference>
<dbReference type="GO" id="GO:0016651">
    <property type="term" value="F:oxidoreductase activity, acting on NAD(P)H"/>
    <property type="evidence" value="ECO:0007669"/>
    <property type="project" value="InterPro"/>
</dbReference>
<dbReference type="RefSeq" id="XP_037223484.1">
    <property type="nucleotide sequence ID" value="XM_037360599.1"/>
</dbReference>
<dbReference type="CDD" id="cd08249">
    <property type="entry name" value="enoyl_reductase_like"/>
    <property type="match status" value="1"/>
</dbReference>
<dbReference type="InterPro" id="IPR013154">
    <property type="entry name" value="ADH-like_N"/>
</dbReference>
<dbReference type="AlphaFoldDB" id="A0A8H6W8W1"/>
<protein>
    <submittedName>
        <fullName evidence="2">PKS-ER domain-containing protein</fullName>
    </submittedName>
</protein>
<dbReference type="OrthoDB" id="9992527at2759"/>
<reference evidence="2" key="1">
    <citation type="submission" date="2020-05" db="EMBL/GenBank/DDBJ databases">
        <title>Mycena genomes resolve the evolution of fungal bioluminescence.</title>
        <authorList>
            <person name="Tsai I.J."/>
        </authorList>
    </citation>
    <scope>NUCLEOTIDE SEQUENCE</scope>
    <source>
        <strain evidence="2">171206Taipei</strain>
    </source>
</reference>
<dbReference type="PANTHER" id="PTHR45348">
    <property type="entry name" value="HYPOTHETICAL OXIDOREDUCTASE (EUROFUNG)"/>
    <property type="match status" value="1"/>
</dbReference>
<dbReference type="Proteomes" id="UP000636479">
    <property type="component" value="Unassembled WGS sequence"/>
</dbReference>
<dbReference type="EMBL" id="JACAZF010000003">
    <property type="protein sequence ID" value="KAF7310034.1"/>
    <property type="molecule type" value="Genomic_DNA"/>
</dbReference>
<dbReference type="InterPro" id="IPR011032">
    <property type="entry name" value="GroES-like_sf"/>
</dbReference>
<comment type="caution">
    <text evidence="2">The sequence shown here is derived from an EMBL/GenBank/DDBJ whole genome shotgun (WGS) entry which is preliminary data.</text>
</comment>
<keyword evidence="3" id="KW-1185">Reference proteome</keyword>
<evidence type="ECO:0000313" key="2">
    <source>
        <dbReference type="EMBL" id="KAF7310034.1"/>
    </source>
</evidence>
<evidence type="ECO:0000313" key="3">
    <source>
        <dbReference type="Proteomes" id="UP000636479"/>
    </source>
</evidence>
<dbReference type="Pfam" id="PF08240">
    <property type="entry name" value="ADH_N"/>
    <property type="match status" value="1"/>
</dbReference>
<evidence type="ECO:0000259" key="1">
    <source>
        <dbReference type="SMART" id="SM00829"/>
    </source>
</evidence>
<proteinExistence type="predicted"/>
<dbReference type="GeneID" id="59343115"/>
<dbReference type="SUPFAM" id="SSF51735">
    <property type="entry name" value="NAD(P)-binding Rossmann-fold domains"/>
    <property type="match status" value="1"/>
</dbReference>
<dbReference type="InterPro" id="IPR047122">
    <property type="entry name" value="Trans-enoyl_RdTase-like"/>
</dbReference>
<dbReference type="InterPro" id="IPR020843">
    <property type="entry name" value="ER"/>
</dbReference>